<protein>
    <recommendedName>
        <fullName evidence="3">Replication initiation factor</fullName>
    </recommendedName>
</protein>
<reference evidence="2" key="2">
    <citation type="submission" date="2015-07" db="EMBL/GenBank/DDBJ databases">
        <title>Plasmids, circular viruses and viroids from rat gut.</title>
        <authorList>
            <person name="Jorgensen T.J."/>
            <person name="Hansen M.A."/>
            <person name="Xu Z."/>
            <person name="Tabak M.A."/>
            <person name="Sorensen S.J."/>
            <person name="Hansen L.H."/>
        </authorList>
    </citation>
    <scope>NUCLEOTIDE SEQUENCE</scope>
    <source>
        <plasmid evidence="2">pRGFK1141</plasmid>
    </source>
</reference>
<evidence type="ECO:0000256" key="1">
    <source>
        <dbReference type="SAM" id="MobiDB-lite"/>
    </source>
</evidence>
<sequence length="317" mass="34600">MLEPEYSGAATAARKSTPESAPDPRPVNTGVYTPTPLHILGRFDWYAATVAADPMELAAVLATRLEAEAIPQRGQHGYTSAFHFVSAGSVVCRMLFGGPNGHPNVWASGDDTEPLVALLRDRYGDQHVVTRADVALDFDAPGAWDALYGITTGIVDDHALRQSQAGDWRTLRDGRTYYAGSRKSAVFARLYEKGKQLRGLLPPGAAADGISLDLVRLEIQVRPDGDLRRFAAHAEPVALFGAAEWARDLLSRVADLDVERVHIKARRSSDRERALRFMVHQYGDHLEALAAELGGWDALGAELLSLRGSILRVGRER</sequence>
<accession>A0A0H5QLA3</accession>
<feature type="region of interest" description="Disordered" evidence="1">
    <location>
        <begin position="1"/>
        <end position="29"/>
    </location>
</feature>
<dbReference type="EMBL" id="LN853721">
    <property type="protein sequence ID" value="CRY96557.1"/>
    <property type="molecule type" value="Genomic_DNA"/>
</dbReference>
<geneLocation type="plasmid" evidence="2">
    <name>pRGFK1141</name>
</geneLocation>
<proteinExistence type="predicted"/>
<evidence type="ECO:0000313" key="2">
    <source>
        <dbReference type="EMBL" id="CRY96557.1"/>
    </source>
</evidence>
<evidence type="ECO:0008006" key="3">
    <source>
        <dbReference type="Google" id="ProtNLM"/>
    </source>
</evidence>
<reference evidence="2" key="1">
    <citation type="submission" date="2015-06" db="EMBL/GenBank/DDBJ databases">
        <authorList>
            <person name="Joergensen T."/>
        </authorList>
    </citation>
    <scope>NUCLEOTIDE SEQUENCE</scope>
    <source>
        <plasmid evidence="2">pRGFK1141</plasmid>
    </source>
</reference>
<name>A0A0H5QLA3_9ZZZZ</name>
<keyword evidence="2" id="KW-0614">Plasmid</keyword>
<dbReference type="AlphaFoldDB" id="A0A0H5QLA3"/>
<organism evidence="2">
    <name type="scientific">uncultured prokaryote</name>
    <dbReference type="NCBI Taxonomy" id="198431"/>
    <lineage>
        <taxon>unclassified sequences</taxon>
        <taxon>environmental samples</taxon>
    </lineage>
</organism>